<comment type="caution">
    <text evidence="2">The sequence shown here is derived from an EMBL/GenBank/DDBJ whole genome shotgun (WGS) entry which is preliminary data.</text>
</comment>
<name>A0ABT2GEZ1_9MICO</name>
<gene>
    <name evidence="2" type="ORF">NVV95_02725</name>
</gene>
<evidence type="ECO:0000256" key="1">
    <source>
        <dbReference type="SAM" id="MobiDB-lite"/>
    </source>
</evidence>
<dbReference type="EMBL" id="JANTEZ010000001">
    <property type="protein sequence ID" value="MCS5713464.1"/>
    <property type="molecule type" value="Genomic_DNA"/>
</dbReference>
<evidence type="ECO:0000313" key="2">
    <source>
        <dbReference type="EMBL" id="MCS5713464.1"/>
    </source>
</evidence>
<organism evidence="2 3">
    <name type="scientific">Herbiconiux gentiana</name>
    <dbReference type="NCBI Taxonomy" id="2970912"/>
    <lineage>
        <taxon>Bacteria</taxon>
        <taxon>Bacillati</taxon>
        <taxon>Actinomycetota</taxon>
        <taxon>Actinomycetes</taxon>
        <taxon>Micrococcales</taxon>
        <taxon>Microbacteriaceae</taxon>
        <taxon>Herbiconiux</taxon>
    </lineage>
</organism>
<feature type="region of interest" description="Disordered" evidence="1">
    <location>
        <begin position="1"/>
        <end position="44"/>
    </location>
</feature>
<keyword evidence="3" id="KW-1185">Reference proteome</keyword>
<sequence length="108" mass="11023">MTDTASDPAASDTYTSAGGPDTAGQPYTRDGGRPDPEHPPTIVGADAENVVMVQTSGSTWDVRVSGTDDLVGAIAKSDGGYRATDARGSEAGEYDSPELAMFGIIARA</sequence>
<dbReference type="Proteomes" id="UP001165580">
    <property type="component" value="Unassembled WGS sequence"/>
</dbReference>
<proteinExistence type="predicted"/>
<dbReference type="RefSeq" id="WP_259484994.1">
    <property type="nucleotide sequence ID" value="NZ_JANTEZ010000001.1"/>
</dbReference>
<evidence type="ECO:0000313" key="3">
    <source>
        <dbReference type="Proteomes" id="UP001165580"/>
    </source>
</evidence>
<protein>
    <submittedName>
        <fullName evidence="2">Uncharacterized protein</fullName>
    </submittedName>
</protein>
<reference evidence="2" key="1">
    <citation type="submission" date="2022-08" db="EMBL/GenBank/DDBJ databases">
        <authorList>
            <person name="Deng Y."/>
            <person name="Han X.-F."/>
            <person name="Zhang Y.-Q."/>
        </authorList>
    </citation>
    <scope>NUCLEOTIDE SEQUENCE</scope>
    <source>
        <strain evidence="2">CPCC 205716</strain>
    </source>
</reference>
<accession>A0ABT2GEZ1</accession>